<comment type="caution">
    <text evidence="13">The sequence shown here is derived from an EMBL/GenBank/DDBJ whole genome shotgun (WGS) entry which is preliminary data.</text>
</comment>
<protein>
    <recommendedName>
        <fullName evidence="9">Prepilin leader peptidase/N-methyltransferase</fullName>
        <ecNumber evidence="9">2.1.1.-</ecNumber>
        <ecNumber evidence="9">3.4.23.43</ecNumber>
    </recommendedName>
</protein>
<comment type="similarity">
    <text evidence="2 8">Belongs to the peptidase A24 family.</text>
</comment>
<comment type="catalytic activity">
    <reaction evidence="9">
        <text>Typically cleaves a -Gly-|-Phe- bond to release an N-terminal, basic peptide of 5-8 residues from type IV prepilin, and then N-methylates the new N-terminal amino group, the methyl donor being S-adenosyl-L-methionine.</text>
        <dbReference type="EC" id="3.4.23.43"/>
    </reaction>
</comment>
<dbReference type="EC" id="2.1.1.-" evidence="9"/>
<feature type="transmembrane region" description="Helical" evidence="10">
    <location>
        <begin position="148"/>
        <end position="167"/>
    </location>
</feature>
<evidence type="ECO:0000256" key="1">
    <source>
        <dbReference type="ARBA" id="ARBA00004429"/>
    </source>
</evidence>
<evidence type="ECO:0000256" key="8">
    <source>
        <dbReference type="RuleBase" id="RU003793"/>
    </source>
</evidence>
<evidence type="ECO:0000256" key="3">
    <source>
        <dbReference type="ARBA" id="ARBA00022475"/>
    </source>
</evidence>
<evidence type="ECO:0000256" key="4">
    <source>
        <dbReference type="ARBA" id="ARBA00022519"/>
    </source>
</evidence>
<evidence type="ECO:0000256" key="5">
    <source>
        <dbReference type="ARBA" id="ARBA00022692"/>
    </source>
</evidence>
<feature type="transmembrane region" description="Helical" evidence="10">
    <location>
        <begin position="12"/>
        <end position="34"/>
    </location>
</feature>
<dbReference type="InterPro" id="IPR014032">
    <property type="entry name" value="Peptidase_A24A_bac"/>
</dbReference>
<dbReference type="PANTHER" id="PTHR30487:SF0">
    <property type="entry name" value="PREPILIN LEADER PEPTIDASE_N-METHYLTRANSFERASE-RELATED"/>
    <property type="match status" value="1"/>
</dbReference>
<organism evidence="13 14">
    <name type="scientific">Microbacterium kribbense</name>
    <dbReference type="NCBI Taxonomy" id="433645"/>
    <lineage>
        <taxon>Bacteria</taxon>
        <taxon>Bacillati</taxon>
        <taxon>Actinomycetota</taxon>
        <taxon>Actinomycetes</taxon>
        <taxon>Micrococcales</taxon>
        <taxon>Microbacteriaceae</taxon>
        <taxon>Microbacterium</taxon>
    </lineage>
</organism>
<feature type="transmembrane region" description="Helical" evidence="10">
    <location>
        <begin position="197"/>
        <end position="215"/>
    </location>
</feature>
<dbReference type="Pfam" id="PF06750">
    <property type="entry name" value="A24_N_bact"/>
    <property type="match status" value="1"/>
</dbReference>
<gene>
    <name evidence="13" type="ORF">GCM10022240_29010</name>
</gene>
<dbReference type="RefSeq" id="WP_344784881.1">
    <property type="nucleotide sequence ID" value="NZ_BAABAF010000010.1"/>
</dbReference>
<keyword evidence="14" id="KW-1185">Reference proteome</keyword>
<dbReference type="Gene3D" id="1.20.120.1220">
    <property type="match status" value="1"/>
</dbReference>
<keyword evidence="9" id="KW-0489">Methyltransferase</keyword>
<dbReference type="PANTHER" id="PTHR30487">
    <property type="entry name" value="TYPE 4 PREPILIN-LIKE PROTEINS LEADER PEPTIDE-PROCESSING ENZYME"/>
    <property type="match status" value="1"/>
</dbReference>
<evidence type="ECO:0000259" key="12">
    <source>
        <dbReference type="Pfam" id="PF06750"/>
    </source>
</evidence>
<dbReference type="Pfam" id="PF01478">
    <property type="entry name" value="Peptidase_A24"/>
    <property type="match status" value="1"/>
</dbReference>
<keyword evidence="9" id="KW-0808">Transferase</keyword>
<evidence type="ECO:0000256" key="10">
    <source>
        <dbReference type="SAM" id="Phobius"/>
    </source>
</evidence>
<keyword evidence="9" id="KW-0378">Hydrolase</keyword>
<evidence type="ECO:0000259" key="11">
    <source>
        <dbReference type="Pfam" id="PF01478"/>
    </source>
</evidence>
<dbReference type="InterPro" id="IPR010627">
    <property type="entry name" value="Prepilin_pept_A24_N"/>
</dbReference>
<keyword evidence="5 9" id="KW-0812">Transmembrane</keyword>
<dbReference type="EC" id="3.4.23.43" evidence="9"/>
<feature type="transmembrane region" description="Helical" evidence="10">
    <location>
        <begin position="89"/>
        <end position="110"/>
    </location>
</feature>
<keyword evidence="3" id="KW-1003">Cell membrane</keyword>
<evidence type="ECO:0000313" key="14">
    <source>
        <dbReference type="Proteomes" id="UP001500540"/>
    </source>
</evidence>
<feature type="domain" description="Prepilin peptidase A24 N-terminal" evidence="12">
    <location>
        <begin position="20"/>
        <end position="99"/>
    </location>
</feature>
<proteinExistence type="inferred from homology"/>
<name>A0ABP7GX37_9MICO</name>
<reference evidence="14" key="1">
    <citation type="journal article" date="2019" name="Int. J. Syst. Evol. Microbiol.">
        <title>The Global Catalogue of Microorganisms (GCM) 10K type strain sequencing project: providing services to taxonomists for standard genome sequencing and annotation.</title>
        <authorList>
            <consortium name="The Broad Institute Genomics Platform"/>
            <consortium name="The Broad Institute Genome Sequencing Center for Infectious Disease"/>
            <person name="Wu L."/>
            <person name="Ma J."/>
        </authorList>
    </citation>
    <scope>NUCLEOTIDE SEQUENCE [LARGE SCALE GENOMIC DNA]</scope>
    <source>
        <strain evidence="14">JCM 16950</strain>
    </source>
</reference>
<keyword evidence="4" id="KW-0997">Cell inner membrane</keyword>
<evidence type="ECO:0000256" key="6">
    <source>
        <dbReference type="ARBA" id="ARBA00022989"/>
    </source>
</evidence>
<evidence type="ECO:0000256" key="2">
    <source>
        <dbReference type="ARBA" id="ARBA00005801"/>
    </source>
</evidence>
<comment type="function">
    <text evidence="9">Plays an essential role in type IV pili and type II pseudopili formation by proteolytically removing the leader sequence from substrate proteins and subsequently monomethylating the alpha-amino group of the newly exposed N-terminal phenylalanine.</text>
</comment>
<dbReference type="EMBL" id="BAABAF010000010">
    <property type="protein sequence ID" value="GAA3775588.1"/>
    <property type="molecule type" value="Genomic_DNA"/>
</dbReference>
<accession>A0ABP7GX37</accession>
<feature type="transmembrane region" description="Helical" evidence="10">
    <location>
        <begin position="116"/>
        <end position="136"/>
    </location>
</feature>
<keyword evidence="9" id="KW-0511">Multifunctional enzyme</keyword>
<feature type="transmembrane region" description="Helical" evidence="10">
    <location>
        <begin position="221"/>
        <end position="241"/>
    </location>
</feature>
<evidence type="ECO:0000256" key="9">
    <source>
        <dbReference type="RuleBase" id="RU003794"/>
    </source>
</evidence>
<dbReference type="InterPro" id="IPR000045">
    <property type="entry name" value="Prepilin_IV_endopep_pep"/>
</dbReference>
<dbReference type="Proteomes" id="UP001500540">
    <property type="component" value="Unassembled WGS sequence"/>
</dbReference>
<comment type="subcellular location">
    <subcellularLocation>
        <location evidence="1">Cell inner membrane</location>
        <topology evidence="1">Multi-pass membrane protein</topology>
    </subcellularLocation>
    <subcellularLocation>
        <location evidence="9">Cell membrane</location>
        <topology evidence="9">Multi-pass membrane protein</topology>
    </subcellularLocation>
</comment>
<keyword evidence="7 10" id="KW-0472">Membrane</keyword>
<keyword evidence="6 10" id="KW-1133">Transmembrane helix</keyword>
<feature type="transmembrane region" description="Helical" evidence="10">
    <location>
        <begin position="253"/>
        <end position="276"/>
    </location>
</feature>
<dbReference type="PRINTS" id="PR00864">
    <property type="entry name" value="PREPILNPTASE"/>
</dbReference>
<evidence type="ECO:0000256" key="7">
    <source>
        <dbReference type="ARBA" id="ARBA00023136"/>
    </source>
</evidence>
<feature type="domain" description="Prepilin type IV endopeptidase peptidase" evidence="11">
    <location>
        <begin position="126"/>
        <end position="237"/>
    </location>
</feature>
<dbReference type="InterPro" id="IPR050882">
    <property type="entry name" value="Prepilin_peptidase/N-MTase"/>
</dbReference>
<feature type="transmembrane region" description="Helical" evidence="10">
    <location>
        <begin position="173"/>
        <end position="190"/>
    </location>
</feature>
<sequence>MNMLTPTPALLAFILVFAGLFGLVVGSFLNVVVYRVPAGIPLTRDSQCPNCDAPVRAWQNVPVLSWLVLRGRCARCAAPISARYPLVELATGIAFVAIAGMVLGAGGVLADAGDPAVWLVLVAFLYLAAISIALTLIDLDVRRLPNSIVLPSYLVAIVLIGAAGVIAGDWAGLLRAGIGMAALYLFYALLRFIRPAGMGGGDVKLAGLLGIYLGWLGWPVLVVGAFAAFVLGGVFGIVLMLTRRAGRRTAIPFGPWMLAGAWVGILAGSALGDWYLGLLHVGS</sequence>
<keyword evidence="9" id="KW-0645">Protease</keyword>
<evidence type="ECO:0000313" key="13">
    <source>
        <dbReference type="EMBL" id="GAA3775588.1"/>
    </source>
</evidence>